<feature type="domain" description="Glycosyl hydrolases family 2 sugar binding" evidence="3">
    <location>
        <begin position="52"/>
        <end position="208"/>
    </location>
</feature>
<sequence length="596" mass="68289">MLVFSSLQCYTTCMQTIYLSHLHDQAFRAKFHQKQLACDQLVTLTGRTSIPLEGPWRLCPDQYDTCLRAGWYAYTGKETTPVDCDFEFWKEVIVPSVWNTEHEPWEYYEGSMLYRTEFASSQKEGTRTFLVFEGVANRAYVFLNGIYLGFHEGASTPFSVEITASLQDRNTLLVCANNTRSVSSVPSENTDWFNYGGIYRQVHLMQVPPSFIRHWYVRLLDAHTLGIDIELSGIHDSVQVVCKELGLSLLLAVHDHTASVQVPFTGQVWGIENPKRYTFCLQYGQDRVEDTIGLRTIACRGNQILLNEKPIFLRGVCLHEDHPDFGRYVNENLVRRSLEDAKLLGCNCIRLSHYPHHRYMAEIADELGMLLWEELPVYWAIAFSDPAVLADAKNQLSELILRDRNRCSVIIWSVGNENPDTDERLAFMSSLASLARSLDPSRLVGAACLVNEHTLCIQDRLEACLDVIGLNEYYGWYDPDMGKLKILLEHSLKDKPVLITEFGAGAKAGFHDAEAALFSEERQALFYKQQFVLLLGSPTVSGTFPWLLYDFRSPRRMNKYQGGYNRKGLIDQSRRHKKLAYATVQTEYRRFKEQGR</sequence>
<evidence type="ECO:0000313" key="5">
    <source>
        <dbReference type="Proteomes" id="UP000008466"/>
    </source>
</evidence>
<dbReference type="Pfam" id="PF02836">
    <property type="entry name" value="Glyco_hydro_2_C"/>
    <property type="match status" value="1"/>
</dbReference>
<dbReference type="Gene3D" id="2.60.120.260">
    <property type="entry name" value="Galactose-binding domain-like"/>
    <property type="match status" value="1"/>
</dbReference>
<dbReference type="GO" id="GO:0005975">
    <property type="term" value="P:carbohydrate metabolic process"/>
    <property type="evidence" value="ECO:0007669"/>
    <property type="project" value="InterPro"/>
</dbReference>
<dbReference type="EC" id="3.2.1.31" evidence="4"/>
<gene>
    <name evidence="4" type="ordered locus">SpiBuddy_0498</name>
</gene>
<protein>
    <submittedName>
        <fullName evidence="4">Beta-glucuronidase</fullName>
        <ecNumber evidence="4">3.2.1.31</ecNumber>
    </submittedName>
</protein>
<evidence type="ECO:0000259" key="3">
    <source>
        <dbReference type="Pfam" id="PF02837"/>
    </source>
</evidence>
<dbReference type="InterPro" id="IPR006104">
    <property type="entry name" value="Glyco_hydro_2_N"/>
</dbReference>
<feature type="domain" description="Glycoside hydrolase family 2 catalytic" evidence="2">
    <location>
        <begin position="298"/>
        <end position="590"/>
    </location>
</feature>
<dbReference type="Proteomes" id="UP000008466">
    <property type="component" value="Chromosome"/>
</dbReference>
<dbReference type="OrthoDB" id="9801077at2"/>
<evidence type="ECO:0000313" key="4">
    <source>
        <dbReference type="EMBL" id="ADY12331.1"/>
    </source>
</evidence>
<dbReference type="SUPFAM" id="SSF49785">
    <property type="entry name" value="Galactose-binding domain-like"/>
    <property type="match status" value="1"/>
</dbReference>
<evidence type="ECO:0000259" key="2">
    <source>
        <dbReference type="Pfam" id="PF02836"/>
    </source>
</evidence>
<dbReference type="PRINTS" id="PR00132">
    <property type="entry name" value="GLHYDRLASE2"/>
</dbReference>
<dbReference type="GO" id="GO:0004566">
    <property type="term" value="F:beta-glucuronidase activity"/>
    <property type="evidence" value="ECO:0007669"/>
    <property type="project" value="UniProtKB-EC"/>
</dbReference>
<dbReference type="SUPFAM" id="SSF51445">
    <property type="entry name" value="(Trans)glycosidases"/>
    <property type="match status" value="1"/>
</dbReference>
<dbReference type="PANTHER" id="PTHR42732:SF1">
    <property type="entry name" value="BETA-MANNOSIDASE"/>
    <property type="match status" value="1"/>
</dbReference>
<dbReference type="SUPFAM" id="SSF49303">
    <property type="entry name" value="beta-Galactosidase/glucuronidase domain"/>
    <property type="match status" value="1"/>
</dbReference>
<dbReference type="InterPro" id="IPR006101">
    <property type="entry name" value="Glyco_hydro_2"/>
</dbReference>
<dbReference type="InterPro" id="IPR017853">
    <property type="entry name" value="GH"/>
</dbReference>
<keyword evidence="4" id="KW-0326">Glycosidase</keyword>
<dbReference type="STRING" id="158189.SpiBuddy_0498"/>
<reference evidence="5" key="1">
    <citation type="submission" date="2011-02" db="EMBL/GenBank/DDBJ databases">
        <title>Complete sequence of Spirochaeta sp. Buddy.</title>
        <authorList>
            <person name="Lucas S."/>
            <person name="Copeland A."/>
            <person name="Lapidus A."/>
            <person name="Cheng J.-F."/>
            <person name="Goodwin L."/>
            <person name="Pitluck S."/>
            <person name="Zeytun A."/>
            <person name="Detter J.C."/>
            <person name="Han C."/>
            <person name="Tapia R."/>
            <person name="Land M."/>
            <person name="Hauser L."/>
            <person name="Kyrpides N."/>
            <person name="Ivanova N."/>
            <person name="Mikhailova N."/>
            <person name="Pagani I."/>
            <person name="Ritalahti K.M."/>
            <person name="Loeffler F.E."/>
            <person name="Woyke T."/>
        </authorList>
    </citation>
    <scope>NUCLEOTIDE SEQUENCE [LARGE SCALE GENOMIC DNA]</scope>
    <source>
        <strain evidence="5">ATCC BAA-1886 / DSM 22777 / Buddy</strain>
    </source>
</reference>
<comment type="similarity">
    <text evidence="1">Belongs to the glycosyl hydrolase 2 family.</text>
</comment>
<organism evidence="4 5">
    <name type="scientific">Sphaerochaeta globosa (strain ATCC BAA-1886 / DSM 22777 / Buddy)</name>
    <name type="common">Spirochaeta sp. (strain Buddy)</name>
    <dbReference type="NCBI Taxonomy" id="158189"/>
    <lineage>
        <taxon>Bacteria</taxon>
        <taxon>Pseudomonadati</taxon>
        <taxon>Spirochaetota</taxon>
        <taxon>Spirochaetia</taxon>
        <taxon>Spirochaetales</taxon>
        <taxon>Sphaerochaetaceae</taxon>
        <taxon>Sphaerochaeta</taxon>
    </lineage>
</organism>
<dbReference type="Pfam" id="PF02837">
    <property type="entry name" value="Glyco_hydro_2_N"/>
    <property type="match status" value="1"/>
</dbReference>
<evidence type="ECO:0000256" key="1">
    <source>
        <dbReference type="ARBA" id="ARBA00007401"/>
    </source>
</evidence>
<keyword evidence="5" id="KW-1185">Reference proteome</keyword>
<accession>F0RUG9</accession>
<keyword evidence="4" id="KW-0378">Hydrolase</keyword>
<dbReference type="KEGG" id="sbu:SpiBuddy_0498"/>
<dbReference type="InterPro" id="IPR008979">
    <property type="entry name" value="Galactose-bd-like_sf"/>
</dbReference>
<dbReference type="InterPro" id="IPR036156">
    <property type="entry name" value="Beta-gal/glucu_dom_sf"/>
</dbReference>
<dbReference type="PANTHER" id="PTHR42732">
    <property type="entry name" value="BETA-GALACTOSIDASE"/>
    <property type="match status" value="1"/>
</dbReference>
<dbReference type="InterPro" id="IPR006103">
    <property type="entry name" value="Glyco_hydro_2_cat"/>
</dbReference>
<dbReference type="Gene3D" id="3.20.20.80">
    <property type="entry name" value="Glycosidases"/>
    <property type="match status" value="1"/>
</dbReference>
<dbReference type="InterPro" id="IPR051913">
    <property type="entry name" value="GH2_Domain-Containing"/>
</dbReference>
<dbReference type="AlphaFoldDB" id="F0RUG9"/>
<name>F0RUG9_SPHGB</name>
<dbReference type="HOGENOM" id="CLU_006501_6_3_12"/>
<dbReference type="eggNOG" id="COG3250">
    <property type="taxonomic scope" value="Bacteria"/>
</dbReference>
<dbReference type="EMBL" id="CP002541">
    <property type="protein sequence ID" value="ADY12331.1"/>
    <property type="molecule type" value="Genomic_DNA"/>
</dbReference>
<proteinExistence type="inferred from homology"/>